<dbReference type="Pfam" id="PF00494">
    <property type="entry name" value="SQS_PSY"/>
    <property type="match status" value="1"/>
</dbReference>
<sequence length="277" mass="32432">MNVKQAYLECERVIAENSRTFYKAFSLLPKADRLAVWAVYAFCRRVDDLVDEGDSPVESLRQFEQEFQQFLDGHYDMNDAMWVALSDVFKRYDMDPQPFKEQLKGQEMDLTIHRYSTTEDLLVYCYHVASTVGLMLLPILAPGRHQELKEDAIALGLAMQLTNILRDVGEDLQRGRIYMPTERLAHFEVSEWCMRKGVISEGFTRAWEELAVQAEAYYDQANRTIHLYPKRSQIPLKSASHFYRHILTTIREKEYRVFDTKHFVSDEQKAEILAVLQ</sequence>
<protein>
    <submittedName>
        <fullName evidence="4">Phytoene synthase</fullName>
    </submittedName>
</protein>
<comment type="caution">
    <text evidence="4">The sequence shown here is derived from an EMBL/GenBank/DDBJ whole genome shotgun (WGS) entry which is preliminary data.</text>
</comment>
<evidence type="ECO:0000313" key="5">
    <source>
        <dbReference type="Proteomes" id="UP000228680"/>
    </source>
</evidence>
<dbReference type="GO" id="GO:0051996">
    <property type="term" value="F:squalene synthase [NAD(P)H] activity"/>
    <property type="evidence" value="ECO:0007669"/>
    <property type="project" value="InterPro"/>
</dbReference>
<dbReference type="CDD" id="cd00683">
    <property type="entry name" value="Trans_IPPS_HH"/>
    <property type="match status" value="1"/>
</dbReference>
<dbReference type="SFLD" id="SFLDS00005">
    <property type="entry name" value="Isoprenoid_Synthase_Type_I"/>
    <property type="match status" value="1"/>
</dbReference>
<dbReference type="InterPro" id="IPR019845">
    <property type="entry name" value="Squalene/phytoene_synthase_CS"/>
</dbReference>
<keyword evidence="3" id="KW-0125">Carotenoid biosynthesis</keyword>
<dbReference type="InterPro" id="IPR008949">
    <property type="entry name" value="Isoprenoid_synthase_dom_sf"/>
</dbReference>
<dbReference type="SFLD" id="SFLDG01018">
    <property type="entry name" value="Squalene/Phytoene_Synthase_Lik"/>
    <property type="match status" value="1"/>
</dbReference>
<proteinExistence type="predicted"/>
<dbReference type="Proteomes" id="UP000228680">
    <property type="component" value="Unassembled WGS sequence"/>
</dbReference>
<dbReference type="PROSITE" id="PS01044">
    <property type="entry name" value="SQUALEN_PHYTOEN_SYN_1"/>
    <property type="match status" value="1"/>
</dbReference>
<evidence type="ECO:0000256" key="2">
    <source>
        <dbReference type="ARBA" id="ARBA00022679"/>
    </source>
</evidence>
<organism evidence="4 5">
    <name type="scientific">Chryseomicrobium excrementi</name>
    <dbReference type="NCBI Taxonomy" id="2041346"/>
    <lineage>
        <taxon>Bacteria</taxon>
        <taxon>Bacillati</taxon>
        <taxon>Bacillota</taxon>
        <taxon>Bacilli</taxon>
        <taxon>Bacillales</taxon>
        <taxon>Caryophanaceae</taxon>
        <taxon>Chryseomicrobium</taxon>
    </lineage>
</organism>
<evidence type="ECO:0000256" key="3">
    <source>
        <dbReference type="ARBA" id="ARBA00022746"/>
    </source>
</evidence>
<accession>A0A2M9EYL8</accession>
<dbReference type="GO" id="GO:0016117">
    <property type="term" value="P:carotenoid biosynthetic process"/>
    <property type="evidence" value="ECO:0007669"/>
    <property type="project" value="UniProtKB-KW"/>
</dbReference>
<dbReference type="PANTHER" id="PTHR31480">
    <property type="entry name" value="BIFUNCTIONAL LYCOPENE CYCLASE/PHYTOENE SYNTHASE"/>
    <property type="match status" value="1"/>
</dbReference>
<dbReference type="PROSITE" id="PS01045">
    <property type="entry name" value="SQUALEN_PHYTOEN_SYN_2"/>
    <property type="match status" value="1"/>
</dbReference>
<comment type="pathway">
    <text evidence="1">Carotenoid biosynthesis.</text>
</comment>
<dbReference type="GO" id="GO:0004311">
    <property type="term" value="F:geranylgeranyl diphosphate synthase activity"/>
    <property type="evidence" value="ECO:0007669"/>
    <property type="project" value="InterPro"/>
</dbReference>
<gene>
    <name evidence="4" type="ORF">CQS04_10435</name>
</gene>
<keyword evidence="5" id="KW-1185">Reference proteome</keyword>
<dbReference type="InterPro" id="IPR002060">
    <property type="entry name" value="Squ/phyt_synthse"/>
</dbReference>
<dbReference type="Gene3D" id="1.10.600.10">
    <property type="entry name" value="Farnesyl Diphosphate Synthase"/>
    <property type="match status" value="1"/>
</dbReference>
<dbReference type="SFLD" id="SFLDG01212">
    <property type="entry name" value="Phytoene_synthase_like"/>
    <property type="match status" value="1"/>
</dbReference>
<dbReference type="EMBL" id="PCGR01000003">
    <property type="protein sequence ID" value="PJK16312.1"/>
    <property type="molecule type" value="Genomic_DNA"/>
</dbReference>
<dbReference type="RefSeq" id="WP_100354084.1">
    <property type="nucleotide sequence ID" value="NZ_PCGR01000003.1"/>
</dbReference>
<name>A0A2M9EYL8_9BACL</name>
<evidence type="ECO:0000313" key="4">
    <source>
        <dbReference type="EMBL" id="PJK16312.1"/>
    </source>
</evidence>
<evidence type="ECO:0000256" key="1">
    <source>
        <dbReference type="ARBA" id="ARBA00004829"/>
    </source>
</evidence>
<dbReference type="OrthoDB" id="9787280at2"/>
<dbReference type="SUPFAM" id="SSF48576">
    <property type="entry name" value="Terpenoid synthases"/>
    <property type="match status" value="1"/>
</dbReference>
<reference evidence="4 5" key="1">
    <citation type="submission" date="2017-10" db="EMBL/GenBank/DDBJ databases">
        <title>Draft genome of Chryseomicrobium casticus sp. nov.</title>
        <authorList>
            <person name="Chakraborty R."/>
            <person name="Saha T."/>
        </authorList>
    </citation>
    <scope>NUCLEOTIDE SEQUENCE [LARGE SCALE GENOMIC DNA]</scope>
    <source>
        <strain evidence="4 5">ET03</strain>
    </source>
</reference>
<dbReference type="InterPro" id="IPR033904">
    <property type="entry name" value="Trans_IPPS_HH"/>
</dbReference>
<dbReference type="InterPro" id="IPR044843">
    <property type="entry name" value="Trans_IPPS_bact-type"/>
</dbReference>
<dbReference type="AlphaFoldDB" id="A0A2M9EYL8"/>
<keyword evidence="2" id="KW-0808">Transferase</keyword>